<organism evidence="1 2">
    <name type="scientific">Agitococcus lubricus</name>
    <dbReference type="NCBI Taxonomy" id="1077255"/>
    <lineage>
        <taxon>Bacteria</taxon>
        <taxon>Pseudomonadati</taxon>
        <taxon>Pseudomonadota</taxon>
        <taxon>Gammaproteobacteria</taxon>
        <taxon>Moraxellales</taxon>
        <taxon>Moraxellaceae</taxon>
        <taxon>Agitococcus</taxon>
    </lineage>
</organism>
<sequence>NFDEFLVSCYWTPLRCDDPLNGGKASWGSSGAQIGLRCNRNARINSVGFAPKQSPIAGKDWPLPRTGISQLRTPSPIQLSNLAKAKINPVILDKFSDGSRYTFRDCLTMARTLVSKKKLISVADMSTHLNQVCVRIVKDHLQKGMTVAIARSRAQIERLLKNAEASGWLVPSRDPMMLGLTYTLELKPNEARPNDWMDVRLAVSFDGVARVAIIEQTIT</sequence>
<evidence type="ECO:0008006" key="3">
    <source>
        <dbReference type="Google" id="ProtNLM"/>
    </source>
</evidence>
<proteinExistence type="predicted"/>
<gene>
    <name evidence="1" type="ORF">C8N29_13310</name>
</gene>
<keyword evidence="2" id="KW-1185">Reference proteome</keyword>
<name>A0A2T5ISD8_9GAMM</name>
<feature type="non-terminal residue" evidence="1">
    <location>
        <position position="1"/>
    </location>
</feature>
<evidence type="ECO:0000313" key="2">
    <source>
        <dbReference type="Proteomes" id="UP000244223"/>
    </source>
</evidence>
<protein>
    <recommendedName>
        <fullName evidence="3">Tail sheath protein</fullName>
    </recommendedName>
</protein>
<evidence type="ECO:0000313" key="1">
    <source>
        <dbReference type="EMBL" id="PTQ86731.1"/>
    </source>
</evidence>
<dbReference type="RefSeq" id="WP_204509382.1">
    <property type="nucleotide sequence ID" value="NZ_QAON01000033.1"/>
</dbReference>
<dbReference type="AlphaFoldDB" id="A0A2T5ISD8"/>
<dbReference type="EMBL" id="QAON01000033">
    <property type="protein sequence ID" value="PTQ86731.1"/>
    <property type="molecule type" value="Genomic_DNA"/>
</dbReference>
<comment type="caution">
    <text evidence="1">The sequence shown here is derived from an EMBL/GenBank/DDBJ whole genome shotgun (WGS) entry which is preliminary data.</text>
</comment>
<accession>A0A2T5ISD8</accession>
<reference evidence="1 2" key="1">
    <citation type="submission" date="2018-04" db="EMBL/GenBank/DDBJ databases">
        <title>Genomic Encyclopedia of Archaeal and Bacterial Type Strains, Phase II (KMG-II): from individual species to whole genera.</title>
        <authorList>
            <person name="Goeker M."/>
        </authorList>
    </citation>
    <scope>NUCLEOTIDE SEQUENCE [LARGE SCALE GENOMIC DNA]</scope>
    <source>
        <strain evidence="1 2">DSM 5822</strain>
    </source>
</reference>
<dbReference type="Proteomes" id="UP000244223">
    <property type="component" value="Unassembled WGS sequence"/>
</dbReference>